<accession>A0ABV9DZX6</accession>
<evidence type="ECO:0000256" key="1">
    <source>
        <dbReference type="SAM" id="MobiDB-lite"/>
    </source>
</evidence>
<proteinExistence type="predicted"/>
<evidence type="ECO:0000313" key="2">
    <source>
        <dbReference type="EMBL" id="MFC4563661.1"/>
    </source>
</evidence>
<evidence type="ECO:0000313" key="3">
    <source>
        <dbReference type="Proteomes" id="UP001595923"/>
    </source>
</evidence>
<dbReference type="EMBL" id="JBHSFQ010000017">
    <property type="protein sequence ID" value="MFC4563661.1"/>
    <property type="molecule type" value="Genomic_DNA"/>
</dbReference>
<comment type="caution">
    <text evidence="2">The sequence shown here is derived from an EMBL/GenBank/DDBJ whole genome shotgun (WGS) entry which is preliminary data.</text>
</comment>
<feature type="region of interest" description="Disordered" evidence="1">
    <location>
        <begin position="1"/>
        <end position="20"/>
    </location>
</feature>
<gene>
    <name evidence="2" type="ORF">ACFO4E_17490</name>
</gene>
<reference evidence="3" key="1">
    <citation type="journal article" date="2019" name="Int. J. Syst. Evol. Microbiol.">
        <title>The Global Catalogue of Microorganisms (GCM) 10K type strain sequencing project: providing services to taxonomists for standard genome sequencing and annotation.</title>
        <authorList>
            <consortium name="The Broad Institute Genomics Platform"/>
            <consortium name="The Broad Institute Genome Sequencing Center for Infectious Disease"/>
            <person name="Wu L."/>
            <person name="Ma J."/>
        </authorList>
    </citation>
    <scope>NUCLEOTIDE SEQUENCE [LARGE SCALE GENOMIC DNA]</scope>
    <source>
        <strain evidence="3">XZYJ18</strain>
    </source>
</reference>
<organism evidence="2 3">
    <name type="scientific">Nocardiopsis mangrovi</name>
    <dbReference type="NCBI Taxonomy" id="1179818"/>
    <lineage>
        <taxon>Bacteria</taxon>
        <taxon>Bacillati</taxon>
        <taxon>Actinomycetota</taxon>
        <taxon>Actinomycetes</taxon>
        <taxon>Streptosporangiales</taxon>
        <taxon>Nocardiopsidaceae</taxon>
        <taxon>Nocardiopsis</taxon>
    </lineage>
</organism>
<dbReference type="RefSeq" id="WP_378576133.1">
    <property type="nucleotide sequence ID" value="NZ_JBHSFQ010000017.1"/>
</dbReference>
<name>A0ABV9DZX6_9ACTN</name>
<sequence length="83" mass="9267">MAKVHSSRWSESTPPADGGVHLVTRDLSTLWGQIGTHPFSTLVGTEYDPETEEPVMPKLLTPLCRHDEAWTMAFRTAHLARLP</sequence>
<dbReference type="Proteomes" id="UP001595923">
    <property type="component" value="Unassembled WGS sequence"/>
</dbReference>
<keyword evidence="3" id="KW-1185">Reference proteome</keyword>
<protein>
    <submittedName>
        <fullName evidence="2">Uncharacterized protein</fullName>
    </submittedName>
</protein>